<organism evidence="2 3">
    <name type="scientific">Oryza meyeriana var. granulata</name>
    <dbReference type="NCBI Taxonomy" id="110450"/>
    <lineage>
        <taxon>Eukaryota</taxon>
        <taxon>Viridiplantae</taxon>
        <taxon>Streptophyta</taxon>
        <taxon>Embryophyta</taxon>
        <taxon>Tracheophyta</taxon>
        <taxon>Spermatophyta</taxon>
        <taxon>Magnoliopsida</taxon>
        <taxon>Liliopsida</taxon>
        <taxon>Poales</taxon>
        <taxon>Poaceae</taxon>
        <taxon>BOP clade</taxon>
        <taxon>Oryzoideae</taxon>
        <taxon>Oryzeae</taxon>
        <taxon>Oryzinae</taxon>
        <taxon>Oryza</taxon>
        <taxon>Oryza meyeriana</taxon>
    </lineage>
</organism>
<gene>
    <name evidence="2" type="ORF">E2562_031783</name>
</gene>
<dbReference type="AlphaFoldDB" id="A0A6G1EBX6"/>
<dbReference type="Proteomes" id="UP000479710">
    <property type="component" value="Unassembled WGS sequence"/>
</dbReference>
<evidence type="ECO:0000313" key="2">
    <source>
        <dbReference type="EMBL" id="KAF0922288.1"/>
    </source>
</evidence>
<feature type="chain" id="PRO_5026038057" description="Secreted protein" evidence="1">
    <location>
        <begin position="23"/>
        <end position="138"/>
    </location>
</feature>
<reference evidence="2 3" key="1">
    <citation type="submission" date="2019-11" db="EMBL/GenBank/DDBJ databases">
        <title>Whole genome sequence of Oryza granulata.</title>
        <authorList>
            <person name="Li W."/>
        </authorList>
    </citation>
    <scope>NUCLEOTIDE SEQUENCE [LARGE SCALE GENOMIC DNA]</scope>
    <source>
        <strain evidence="3">cv. Menghai</strain>
        <tissue evidence="2">Leaf</tissue>
    </source>
</reference>
<dbReference type="EMBL" id="SPHZ02000004">
    <property type="protein sequence ID" value="KAF0922288.1"/>
    <property type="molecule type" value="Genomic_DNA"/>
</dbReference>
<evidence type="ECO:0008006" key="4">
    <source>
        <dbReference type="Google" id="ProtNLM"/>
    </source>
</evidence>
<protein>
    <recommendedName>
        <fullName evidence="4">Secreted protein</fullName>
    </recommendedName>
</protein>
<name>A0A6G1EBX6_9ORYZ</name>
<evidence type="ECO:0000313" key="3">
    <source>
        <dbReference type="Proteomes" id="UP000479710"/>
    </source>
</evidence>
<accession>A0A6G1EBX6</accession>
<comment type="caution">
    <text evidence="2">The sequence shown here is derived from an EMBL/GenBank/DDBJ whole genome shotgun (WGS) entry which is preliminary data.</text>
</comment>
<keyword evidence="1" id="KW-0732">Signal</keyword>
<sequence>MTLPIPSSRWLCGLFAIGPAMPAQLACRVICGTCCSVHTITTLQSILSHPMRFTGYGSSIHKAINNAAYIAMAHMVHLRVELAAQYPYHPARPLGEEVHLYLSAECEPNLVLCNLAEYVRSSDHYHHVIGVELQQAHG</sequence>
<proteinExistence type="predicted"/>
<feature type="signal peptide" evidence="1">
    <location>
        <begin position="1"/>
        <end position="22"/>
    </location>
</feature>
<evidence type="ECO:0000256" key="1">
    <source>
        <dbReference type="SAM" id="SignalP"/>
    </source>
</evidence>
<keyword evidence="3" id="KW-1185">Reference proteome</keyword>